<proteinExistence type="predicted"/>
<evidence type="ECO:0000259" key="3">
    <source>
        <dbReference type="PROSITE" id="PS50110"/>
    </source>
</evidence>
<feature type="domain" description="Response regulatory" evidence="3">
    <location>
        <begin position="5"/>
        <end position="120"/>
    </location>
</feature>
<dbReference type="EMBL" id="PPGH01000038">
    <property type="protein sequence ID" value="PQJ94875.1"/>
    <property type="molecule type" value="Genomic_DNA"/>
</dbReference>
<dbReference type="InterPro" id="IPR050595">
    <property type="entry name" value="Bact_response_regulator"/>
</dbReference>
<evidence type="ECO:0000256" key="2">
    <source>
        <dbReference type="PROSITE-ProRule" id="PRU00169"/>
    </source>
</evidence>
<dbReference type="InterPro" id="IPR011006">
    <property type="entry name" value="CheY-like_superfamily"/>
</dbReference>
<reference evidence="4 5" key="1">
    <citation type="submission" date="2018-01" db="EMBL/GenBank/DDBJ databases">
        <title>The complete genome sequence of Chromatium okenii LaCa, a purple sulfur bacterium with a turbulent life.</title>
        <authorList>
            <person name="Luedin S.M."/>
            <person name="Liechti N."/>
            <person name="Storelli N."/>
            <person name="Danza F."/>
            <person name="Wittwer M."/>
            <person name="Pothier J.F."/>
            <person name="Tonolla M.A."/>
        </authorList>
    </citation>
    <scope>NUCLEOTIDE SEQUENCE [LARGE SCALE GENOMIC DNA]</scope>
    <source>
        <strain evidence="4 5">LaCa</strain>
    </source>
</reference>
<accession>A0A2S7XMB2</accession>
<dbReference type="SMART" id="SM00448">
    <property type="entry name" value="REC"/>
    <property type="match status" value="1"/>
</dbReference>
<dbReference type="InterPro" id="IPR001789">
    <property type="entry name" value="Sig_transdc_resp-reg_receiver"/>
</dbReference>
<dbReference type="GO" id="GO:0000160">
    <property type="term" value="P:phosphorelay signal transduction system"/>
    <property type="evidence" value="ECO:0007669"/>
    <property type="project" value="InterPro"/>
</dbReference>
<dbReference type="Gene3D" id="3.40.50.2300">
    <property type="match status" value="1"/>
</dbReference>
<comment type="caution">
    <text evidence="4">The sequence shown here is derived from an EMBL/GenBank/DDBJ whole genome shotgun (WGS) entry which is preliminary data.</text>
</comment>
<evidence type="ECO:0000313" key="4">
    <source>
        <dbReference type="EMBL" id="PQJ94875.1"/>
    </source>
</evidence>
<dbReference type="PANTHER" id="PTHR44591:SF3">
    <property type="entry name" value="RESPONSE REGULATORY DOMAIN-CONTAINING PROTEIN"/>
    <property type="match status" value="1"/>
</dbReference>
<dbReference type="PROSITE" id="PS50110">
    <property type="entry name" value="RESPONSE_REGULATORY"/>
    <property type="match status" value="1"/>
</dbReference>
<keyword evidence="5" id="KW-1185">Reference proteome</keyword>
<sequence length="121" mass="13417">MTSPTLLIVDDSKMARMMIRQFIVDQRPDWRIIEAISGDDALKMIEQESPTFLSLDVNMPGISGLEVAGRVRLHHPDIRIVLCTANIQEAVRKAAEKAGVKFVGKPITPASINAMVTLFEE</sequence>
<organism evidence="4 5">
    <name type="scientific">Chromatium okenii</name>
    <dbReference type="NCBI Taxonomy" id="61644"/>
    <lineage>
        <taxon>Bacteria</taxon>
        <taxon>Pseudomonadati</taxon>
        <taxon>Pseudomonadota</taxon>
        <taxon>Gammaproteobacteria</taxon>
        <taxon>Chromatiales</taxon>
        <taxon>Chromatiaceae</taxon>
        <taxon>Chromatium</taxon>
    </lineage>
</organism>
<evidence type="ECO:0000256" key="1">
    <source>
        <dbReference type="ARBA" id="ARBA00022553"/>
    </source>
</evidence>
<dbReference type="OrthoDB" id="9801101at2"/>
<keyword evidence="1 2" id="KW-0597">Phosphoprotein</keyword>
<evidence type="ECO:0000313" key="5">
    <source>
        <dbReference type="Proteomes" id="UP000239936"/>
    </source>
</evidence>
<gene>
    <name evidence="4" type="ORF">CXB77_17180</name>
</gene>
<protein>
    <submittedName>
        <fullName evidence="4">Response regulator</fullName>
    </submittedName>
</protein>
<dbReference type="CDD" id="cd00156">
    <property type="entry name" value="REC"/>
    <property type="match status" value="1"/>
</dbReference>
<dbReference type="AlphaFoldDB" id="A0A2S7XMB2"/>
<dbReference type="SUPFAM" id="SSF52172">
    <property type="entry name" value="CheY-like"/>
    <property type="match status" value="1"/>
</dbReference>
<dbReference type="Proteomes" id="UP000239936">
    <property type="component" value="Unassembled WGS sequence"/>
</dbReference>
<feature type="modified residue" description="4-aspartylphosphate" evidence="2">
    <location>
        <position position="56"/>
    </location>
</feature>
<dbReference type="PANTHER" id="PTHR44591">
    <property type="entry name" value="STRESS RESPONSE REGULATOR PROTEIN 1"/>
    <property type="match status" value="1"/>
</dbReference>
<name>A0A2S7XMB2_9GAMM</name>
<dbReference type="Pfam" id="PF00072">
    <property type="entry name" value="Response_reg"/>
    <property type="match status" value="1"/>
</dbReference>
<dbReference type="RefSeq" id="WP_105074842.1">
    <property type="nucleotide sequence ID" value="NZ_JAFLKP010000194.1"/>
</dbReference>